<reference evidence="7 8" key="1">
    <citation type="submission" date="2018-04" db="EMBL/GenBank/DDBJ databases">
        <title>The genome of golden apple snail Pomacea canaliculata provides insight into stress tolerance and invasive adaptation.</title>
        <authorList>
            <person name="Liu C."/>
            <person name="Liu B."/>
            <person name="Ren Y."/>
            <person name="Zhang Y."/>
            <person name="Wang H."/>
            <person name="Li S."/>
            <person name="Jiang F."/>
            <person name="Yin L."/>
            <person name="Zhang G."/>
            <person name="Qian W."/>
            <person name="Fan W."/>
        </authorList>
    </citation>
    <scope>NUCLEOTIDE SEQUENCE [LARGE SCALE GENOMIC DNA]</scope>
    <source>
        <strain evidence="7">SZHN2017</strain>
        <tissue evidence="7">Muscle</tissue>
    </source>
</reference>
<dbReference type="InterPro" id="IPR000409">
    <property type="entry name" value="BEACH_dom"/>
</dbReference>
<dbReference type="InterPro" id="IPR011993">
    <property type="entry name" value="PH-like_dom_sf"/>
</dbReference>
<dbReference type="PROSITE" id="PS50197">
    <property type="entry name" value="BEACH"/>
    <property type="match status" value="1"/>
</dbReference>
<dbReference type="CDD" id="cd06071">
    <property type="entry name" value="Beach"/>
    <property type="match status" value="1"/>
</dbReference>
<feature type="region of interest" description="Disordered" evidence="4">
    <location>
        <begin position="1946"/>
        <end position="1966"/>
    </location>
</feature>
<feature type="compositionally biased region" description="Polar residues" evidence="4">
    <location>
        <begin position="2355"/>
        <end position="2369"/>
    </location>
</feature>
<accession>A0A2T7NY60</accession>
<dbReference type="STRING" id="400727.A0A2T7NY60"/>
<dbReference type="Pfam" id="PF00400">
    <property type="entry name" value="WD40"/>
    <property type="match status" value="1"/>
</dbReference>
<feature type="domain" description="BEACH" evidence="5">
    <location>
        <begin position="2862"/>
        <end position="3162"/>
    </location>
</feature>
<feature type="repeat" description="WD" evidence="3">
    <location>
        <begin position="3338"/>
        <end position="3379"/>
    </location>
</feature>
<keyword evidence="1 3" id="KW-0853">WD repeat</keyword>
<evidence type="ECO:0000313" key="7">
    <source>
        <dbReference type="EMBL" id="PVD26091.1"/>
    </source>
</evidence>
<dbReference type="EMBL" id="PZQS01000008">
    <property type="protein sequence ID" value="PVD26091.1"/>
    <property type="molecule type" value="Genomic_DNA"/>
</dbReference>
<dbReference type="InterPro" id="IPR015943">
    <property type="entry name" value="WD40/YVTN_repeat-like_dom_sf"/>
</dbReference>
<evidence type="ECO:0000256" key="4">
    <source>
        <dbReference type="SAM" id="MobiDB-lite"/>
    </source>
</evidence>
<dbReference type="Gene3D" id="2.130.10.10">
    <property type="entry name" value="YVTN repeat-like/Quinoprotein amine dehydrogenase"/>
    <property type="match status" value="2"/>
</dbReference>
<evidence type="ECO:0000259" key="5">
    <source>
        <dbReference type="PROSITE" id="PS50197"/>
    </source>
</evidence>
<sequence>MLSEIWETYAHLLKRVPGRDAISNAQRKQELLDRFLCLFVQQTQIRQECLVSSEMRNVANELSQEFMRNIMDLPSSESEDENPLDLERYLLDGRGWMLLYAIHIIGVKRVYNRQDLCNILQNLLLSCLKLCPRPESDHLSDLFEDSGEAPVNKCFEAAEYVPKHKVLGIQKNSIPRMKPTRIRQGEGKKKHYTKTLYSHEKATGGSASEGDDSDDRKSRHRRFRKSMRTQMWTSSVKEEVSDSDEDFVNMFQHLPTRIGTLSSSSMFRLILLLLEDLGTQDVRTGTPGKILSLTILPVLIDVLKSFSEDTRAQMNTEQKQAADHEVISLPWQRETCLLVLQHLLRLILTLSAIVATQQTSIRILLSQNVFPAILRSLTYCHVIRGDKSTELSSRELSIVEDGINGCLALFKRIYAYLPFNPSFIRDANALMELFRIHNGEEYFMFLFSERDKSLLVNKSTKKDMHAGPIRWLSDLIHGLKVVKVNYIHAIKCLKRRHRNCDYSFFFHHHHDIFGAPFETWQALTDTSQGEEPSRPSFPSLCQMAKWSHLLLECLKRAKSKTSIIQILCTLQEEGTCCCLQPSSIISLFVSLIPSFTPAVRNFALETQNLVLLEQFHGCIETNFFPRKENLMCPHCCMDRDLLDGIPVGIDSGVSSGDLAEVHKQKSLLRWRSLRLLRQHILSGTESVALSVAKSLITLAIRGNSDIKEELFFGIYLHVLNMEVGNNPVDCLSLDKDDILTPTSTDISSGEEVPFAVTVPSSIMLYCVSSLPYVLQVDKVMNLFLNKGGLTCLTRLLDNDQLRGPIMGVFEALIMLDEHTVITKSDPKGPASPAHHLDYNGGTVIQTFIDTLAKKTCVITAALQQLQIQSLQSMPAETDTMEEGSDVEDTVLQQEETNHLVHEQETVTDLPMLAHSGDVETQQADAVDRTHRLILATLPLLQDMWRTCAKLCMNSQTFRTCYQNSPCLYIVQETLVLALTIMSDMGVRPCNLQRISATAVASSCEGVDSGRNLRSFICHLSKLGFIEAVMIVCFSCGTINPLQKQGEEEEMWLRMKHMLLQCVNLEPGKLRAVFDMLLNAAQPQLPSILEYSYAQITSFLNQKDMEELEDEDELRKLMSHATDEELDTLHTGQGYDADTESDQGAGWQTGLESTVTGTGNSREAERRCFPAVLRLFVELLVESQNTSTGQICGAGNSMDFDSGHWADEDSAPDPPLTGSLVAAAHCEVKGLQWPPFEKGFAVSFWVSLGQLCGMQSADISLSSFSESQRSDVKDERELVLQMPSLEECLHLISLGTDSKCLEVWLHVKSAALVCRLTSGTVGNIVLKEMALGTGFEPLSWHHVVLAYRDELDGSTSLGKLYITVDGVMQKEIFLDHPASSWHARGPIAPPVLFWGHSTSRHIIGFQGRYRLGAVLLFTDSTLSKEWWFHLYALGPNTVGIGLCDCGSARVSYTSLLQKNLLMGSSLNQDVLVGTMTVPDIENARMALVLHFDPNSPEYVGHYGQGEARESGSLLGLVPASAAVDPLLLHRPHRQPVSGAAHLKVQKITTLPGALEQLGGLQAMLFLVAKVFEQCDKTGQDNKITSQQMQSKAVHLLLTFIRRFPPLAMAFTSMQGYDMLGVVLKSSRAIVGYPLIKVLFDAATSEPLFRVDLTSLVLIPRTSSESIIRHVAVISKLLLCWKIWEQGSQEMMEMILGGLVILTRRDHPHRTFNVKQLLADSVLRVLFNIYLERIQDGLPALSATCGQSVAAIVASLVGQPPDMSLLASVTDFLLQVHPASSGFIDHSPSAFYISRTWEFDHPTATTAAESMVSDSFKRGADSRQQSLSDLGSNMEKVQFHSGSKFSVGNNWDSNEGTEDSDNGSEVRQTAQAQSPYPPLEATAATPSTFCVGESSDDSTSSPRHSSSSESSGERSEQSLKKLKGKLANQYSRSAPAASSYHMRGAMGDDKQQIKKALHHKETDDSAEEYGHLTSHAEHDQSPDDSSKPVNFEKSEDVKMDGLETLKVYLLQYLHKVVMEHPQQDFDDVFCHVVSPKILLFLARSTSEAVRIAVTQVLGVYLWRAPTRVLEDFLKVDGFFLLANQLSAFPVCQQQMEAAVSMILTQTFTFQNFLVHDIGQLSLLQQMAPILMLSLLSRTVADFMLCHNSLSLIAQLLQGTQVISTALLDVGLADALCNLLYEVHCHYSSRTDTKSMESKDVLLVDIQTIFCSAAVSEFSWSGITHIQQMDYMFQLLQTLEDKQKARGEGGQKLAETARAFQFAMVVKVLEYSQHLSQEFSKTPGGWASAQNISALQLSTSSESSASSQMSSQAHQPAASSQLSQQLGPGNLSAPRQGQTDSRLLRNVYSSPDIVSNLFGTDQEDSSSVSSLPTLVREGRSGKPLSYSRSQSSVEKPTLLRRLFKRRKKLEYIRIGQSELLDRLKKFLVMAVDLAVFQDRQEVQKSKTQHTLSFLAEPKTSSLDDRYLKHLFSTVYNMLSLTLCKDSFQRKWKATIMSSMKDVLRVQFGRLLLCMLSPWVEFELRIFAVSFLMGESLGRNVVCLLASTQGIEMGLHLHNLLTTWRDWMNPGQRELTLGMLSQLRQCGCPVISLDQQIHSEQAEALNEDKMAISSKFTRDQLAWLNRRRSNSKKVLLRFDDVVKRVSEHAMDVTRAVSGQQGRERAALIDHIKNSMAQQVHFMKSWQDLVHSLTHERGVWHHSQSYPKSWQLDPTEGPGRIRRRLMRCHLGLAPKYLLPEHRSKLVGQEEDPPLKYLFEDTHQVSDSATLVYKLFTNDTVQIFSSHLRDNKMLRFCLMDMAILLGNQDQLSMTWRYTELLEVHSRWYQLQDTALEIFLVTGRTYLLSFDTMADRDKVLGLLLSQLEKPKGQEQTVGDIQKMWLEGNMTNFDYLTCLNKLSGRSFNDLMQYPILPFILRDYESDELNLEDPSVFRDLRKPIAVQDKSRERKYIDNYEFLRQEMLRPGPEEVMHVEPFHYGSHYSNSGTVLHYLVRLPPFTQMFLAYQDKSFDIPDRTFHSIRTSWRLSSFESSTDVKELIPEFFFLPEFLVNNEGFDFGVRQNGEQVNDVLLPPWSGNDARIFVLIHRQALESPIATQMLNHWIDLVFGFKQKGEEAIKAINVFHPSTYFGVDVSSVTDQVKRQALLTMIRTYGQTPRQLFFTPHSGKSHLSSSGLKFSISQQERRTYVPRPVPTVNGLKWGNYVGSPDLPQPSWHLLAKLEVEIASLVSLGSGSVFGIERDSTLISLQAKPTDPVQRQADIMLAGTISWNHPDNILRVLTHNNRSLLNFMATSPYERVTCCAAALDRCLLFVATASGSIGVYNISHNVAKPTTLHVWGLQRVMCGHGADVNVIQISKAFGVVVSGSRDASVIIWDLNRLSYVRTLSSHKHPIVALAVSPTLGDVASASHTEKGSTLWVHTINGCEVGHYSCVARIQCLAYSCAPEGRSINVIAGGLDTGVIRLWSSWDLSHLRDLVYDEAIKRPVLSLAFSANSQALFVAATDHSIVLWQNDPPTSQTQSSHLVLLVRNLKDRQ</sequence>
<feature type="region of interest" description="Disordered" evidence="4">
    <location>
        <begin position="196"/>
        <end position="226"/>
    </location>
</feature>
<feature type="compositionally biased region" description="Basic and acidic residues" evidence="4">
    <location>
        <begin position="1957"/>
        <end position="1966"/>
    </location>
</feature>
<name>A0A2T7NY60_POMCA</name>
<dbReference type="SUPFAM" id="SSF81837">
    <property type="entry name" value="BEACH domain"/>
    <property type="match status" value="1"/>
</dbReference>
<feature type="region of interest" description="Disordered" evidence="4">
    <location>
        <begin position="1841"/>
        <end position="1919"/>
    </location>
</feature>
<dbReference type="InterPro" id="IPR036372">
    <property type="entry name" value="BEACH_dom_sf"/>
</dbReference>
<dbReference type="InterPro" id="IPR036322">
    <property type="entry name" value="WD40_repeat_dom_sf"/>
</dbReference>
<dbReference type="FunFam" id="1.10.1540.10:FF:000001">
    <property type="entry name" value="neurobeachin isoform X1"/>
    <property type="match status" value="1"/>
</dbReference>
<dbReference type="SMART" id="SM00320">
    <property type="entry name" value="WD40"/>
    <property type="match status" value="4"/>
</dbReference>
<evidence type="ECO:0000259" key="6">
    <source>
        <dbReference type="PROSITE" id="PS51783"/>
    </source>
</evidence>
<dbReference type="SUPFAM" id="SSF50729">
    <property type="entry name" value="PH domain-like"/>
    <property type="match status" value="1"/>
</dbReference>
<feature type="compositionally biased region" description="Polar residues" evidence="4">
    <location>
        <begin position="1861"/>
        <end position="1872"/>
    </location>
</feature>
<dbReference type="InterPro" id="IPR023362">
    <property type="entry name" value="PH-BEACH_dom"/>
</dbReference>
<feature type="region of interest" description="Disordered" evidence="4">
    <location>
        <begin position="2355"/>
        <end position="2387"/>
    </location>
</feature>
<evidence type="ECO:0000256" key="3">
    <source>
        <dbReference type="PROSITE-ProRule" id="PRU00221"/>
    </source>
</evidence>
<organism evidence="7 8">
    <name type="scientific">Pomacea canaliculata</name>
    <name type="common">Golden apple snail</name>
    <dbReference type="NCBI Taxonomy" id="400727"/>
    <lineage>
        <taxon>Eukaryota</taxon>
        <taxon>Metazoa</taxon>
        <taxon>Spiralia</taxon>
        <taxon>Lophotrochozoa</taxon>
        <taxon>Mollusca</taxon>
        <taxon>Gastropoda</taxon>
        <taxon>Caenogastropoda</taxon>
        <taxon>Architaenioglossa</taxon>
        <taxon>Ampullarioidea</taxon>
        <taxon>Ampullariidae</taxon>
        <taxon>Pomacea</taxon>
    </lineage>
</organism>
<dbReference type="PROSITE" id="PS50294">
    <property type="entry name" value="WD_REPEATS_REGION"/>
    <property type="match status" value="1"/>
</dbReference>
<feature type="domain" description="BEACH-type PH" evidence="6">
    <location>
        <begin position="2751"/>
        <end position="2857"/>
    </location>
</feature>
<proteinExistence type="predicted"/>
<feature type="compositionally biased region" description="Polar residues" evidence="4">
    <location>
        <begin position="1149"/>
        <end position="1158"/>
    </location>
</feature>
<evidence type="ECO:0000256" key="2">
    <source>
        <dbReference type="ARBA" id="ARBA00022737"/>
    </source>
</evidence>
<keyword evidence="2" id="KW-0677">Repeat</keyword>
<dbReference type="SUPFAM" id="SSF50978">
    <property type="entry name" value="WD40 repeat-like"/>
    <property type="match status" value="1"/>
</dbReference>
<dbReference type="Pfam" id="PF02138">
    <property type="entry name" value="Beach"/>
    <property type="match status" value="1"/>
</dbReference>
<dbReference type="InterPro" id="IPR019775">
    <property type="entry name" value="WD40_repeat_CS"/>
</dbReference>
<dbReference type="SMART" id="SM01026">
    <property type="entry name" value="Beach"/>
    <property type="match status" value="1"/>
</dbReference>
<gene>
    <name evidence="7" type="ORF">C0Q70_13759</name>
</gene>
<dbReference type="InterPro" id="IPR050865">
    <property type="entry name" value="BEACH_Domain"/>
</dbReference>
<protein>
    <submittedName>
        <fullName evidence="7">Uncharacterized protein</fullName>
    </submittedName>
</protein>
<dbReference type="PROSITE" id="PS00678">
    <property type="entry name" value="WD_REPEATS_1"/>
    <property type="match status" value="1"/>
</dbReference>
<feature type="compositionally biased region" description="Low complexity" evidence="4">
    <location>
        <begin position="2297"/>
        <end position="2323"/>
    </location>
</feature>
<dbReference type="OrthoDB" id="26681at2759"/>
<feature type="compositionally biased region" description="Polar residues" evidence="4">
    <location>
        <begin position="1841"/>
        <end position="1852"/>
    </location>
</feature>
<evidence type="ECO:0000256" key="1">
    <source>
        <dbReference type="ARBA" id="ARBA00022574"/>
    </source>
</evidence>
<dbReference type="InterPro" id="IPR001680">
    <property type="entry name" value="WD40_rpt"/>
</dbReference>
<comment type="caution">
    <text evidence="7">The sequence shown here is derived from an EMBL/GenBank/DDBJ whole genome shotgun (WGS) entry which is preliminary data.</text>
</comment>
<dbReference type="Gene3D" id="2.30.29.30">
    <property type="entry name" value="Pleckstrin-homology domain (PH domain)/Phosphotyrosine-binding domain (PTB)"/>
    <property type="match status" value="1"/>
</dbReference>
<dbReference type="Proteomes" id="UP000245119">
    <property type="component" value="Linkage Group LG8"/>
</dbReference>
<dbReference type="PANTHER" id="PTHR13743:SF86">
    <property type="entry name" value="LYSOSOMAL-TRAFFICKING REGULATOR"/>
    <property type="match status" value="1"/>
</dbReference>
<keyword evidence="8" id="KW-1185">Reference proteome</keyword>
<dbReference type="Gene3D" id="1.10.1540.10">
    <property type="entry name" value="BEACH domain"/>
    <property type="match status" value="1"/>
</dbReference>
<dbReference type="PROSITE" id="PS51783">
    <property type="entry name" value="PH_BEACH"/>
    <property type="match status" value="1"/>
</dbReference>
<feature type="compositionally biased region" description="Low complexity" evidence="4">
    <location>
        <begin position="1895"/>
        <end position="1908"/>
    </location>
</feature>
<dbReference type="Pfam" id="PF14844">
    <property type="entry name" value="PH_BEACH"/>
    <property type="match status" value="1"/>
</dbReference>
<feature type="region of interest" description="Disordered" evidence="4">
    <location>
        <begin position="1138"/>
        <end position="1158"/>
    </location>
</feature>
<dbReference type="PROSITE" id="PS50082">
    <property type="entry name" value="WD_REPEATS_2"/>
    <property type="match status" value="1"/>
</dbReference>
<evidence type="ECO:0000313" key="8">
    <source>
        <dbReference type="Proteomes" id="UP000245119"/>
    </source>
</evidence>
<dbReference type="PANTHER" id="PTHR13743">
    <property type="entry name" value="BEIGE/BEACH-RELATED"/>
    <property type="match status" value="1"/>
</dbReference>
<feature type="region of interest" description="Disordered" evidence="4">
    <location>
        <begin position="2297"/>
        <end position="2335"/>
    </location>
</feature>